<reference evidence="5" key="1">
    <citation type="submission" date="2011-08" db="EMBL/GenBank/DDBJ databases">
        <title>The draft genome of Latimeria chalumnae.</title>
        <authorList>
            <person name="Di Palma F."/>
            <person name="Alfoldi J."/>
            <person name="Johnson J."/>
            <person name="Berlin A."/>
            <person name="Gnerre S."/>
            <person name="Jaffe D."/>
            <person name="MacCallum I."/>
            <person name="Young S."/>
            <person name="Walker B.J."/>
            <person name="Lander E."/>
            <person name="Lindblad-Toh K."/>
        </authorList>
    </citation>
    <scope>NUCLEOTIDE SEQUENCE [LARGE SCALE GENOMIC DNA]</scope>
    <source>
        <strain evidence="5">Wild caught</strain>
    </source>
</reference>
<reference evidence="4" key="3">
    <citation type="submission" date="2025-09" db="UniProtKB">
        <authorList>
            <consortium name="Ensembl"/>
        </authorList>
    </citation>
    <scope>IDENTIFICATION</scope>
</reference>
<evidence type="ECO:0000313" key="5">
    <source>
        <dbReference type="Proteomes" id="UP000008672"/>
    </source>
</evidence>
<name>H2ZY18_LATCH</name>
<comment type="similarity">
    <text evidence="1">Belongs to the AB hydrolase superfamily.</text>
</comment>
<keyword evidence="2" id="KW-0378">Hydrolase</keyword>
<protein>
    <recommendedName>
        <fullName evidence="3">AB hydrolase-1 domain-containing protein</fullName>
    </recommendedName>
</protein>
<dbReference type="STRING" id="7897.ENSLACP00000002289"/>
<dbReference type="InterPro" id="IPR000073">
    <property type="entry name" value="AB_hydrolase_1"/>
</dbReference>
<evidence type="ECO:0000259" key="3">
    <source>
        <dbReference type="Pfam" id="PF00561"/>
    </source>
</evidence>
<dbReference type="GO" id="GO:0016020">
    <property type="term" value="C:membrane"/>
    <property type="evidence" value="ECO:0007669"/>
    <property type="project" value="TreeGrafter"/>
</dbReference>
<dbReference type="SUPFAM" id="SSF53474">
    <property type="entry name" value="alpha/beta-Hydrolases"/>
    <property type="match status" value="1"/>
</dbReference>
<dbReference type="EMBL" id="AFYH01177255">
    <property type="status" value="NOT_ANNOTATED_CDS"/>
    <property type="molecule type" value="Genomic_DNA"/>
</dbReference>
<dbReference type="EMBL" id="AFYH01177252">
    <property type="status" value="NOT_ANNOTATED_CDS"/>
    <property type="molecule type" value="Genomic_DNA"/>
</dbReference>
<evidence type="ECO:0000256" key="2">
    <source>
        <dbReference type="ARBA" id="ARBA00022801"/>
    </source>
</evidence>
<proteinExistence type="inferred from homology"/>
<dbReference type="Bgee" id="ENSLACG00000002044">
    <property type="expression patterns" value="Expressed in chordate pharynx and 3 other cell types or tissues"/>
</dbReference>
<dbReference type="GO" id="GO:0016787">
    <property type="term" value="F:hydrolase activity"/>
    <property type="evidence" value="ECO:0007669"/>
    <property type="project" value="UniProtKB-KW"/>
</dbReference>
<dbReference type="PANTHER" id="PTHR43798:SF14">
    <property type="entry name" value="SERINE HYDROLASE-LIKE PROTEIN DDB_G0286239"/>
    <property type="match status" value="1"/>
</dbReference>
<dbReference type="Pfam" id="PF00561">
    <property type="entry name" value="Abhydrolase_1"/>
    <property type="match status" value="1"/>
</dbReference>
<gene>
    <name evidence="4" type="primary">SERHL</name>
</gene>
<dbReference type="OMA" id="HGWMDVS"/>
<dbReference type="eggNOG" id="KOG1454">
    <property type="taxonomic scope" value="Eukaryota"/>
</dbReference>
<keyword evidence="5" id="KW-1185">Reference proteome</keyword>
<dbReference type="AlphaFoldDB" id="H2ZY18"/>
<dbReference type="Gene3D" id="3.40.50.1820">
    <property type="entry name" value="alpha/beta hydrolase"/>
    <property type="match status" value="1"/>
</dbReference>
<feature type="domain" description="AB hydrolase-1" evidence="3">
    <location>
        <begin position="38"/>
        <end position="160"/>
    </location>
</feature>
<reference evidence="4" key="2">
    <citation type="submission" date="2025-08" db="UniProtKB">
        <authorList>
            <consortium name="Ensembl"/>
        </authorList>
    </citation>
    <scope>IDENTIFICATION</scope>
</reference>
<dbReference type="InParanoid" id="H2ZY18"/>
<dbReference type="InterPro" id="IPR029058">
    <property type="entry name" value="AB_hydrolase_fold"/>
</dbReference>
<organism evidence="4 5">
    <name type="scientific">Latimeria chalumnae</name>
    <name type="common">Coelacanth</name>
    <dbReference type="NCBI Taxonomy" id="7897"/>
    <lineage>
        <taxon>Eukaryota</taxon>
        <taxon>Metazoa</taxon>
        <taxon>Chordata</taxon>
        <taxon>Craniata</taxon>
        <taxon>Vertebrata</taxon>
        <taxon>Euteleostomi</taxon>
        <taxon>Coelacanthiformes</taxon>
        <taxon>Coelacanthidae</taxon>
        <taxon>Latimeria</taxon>
    </lineage>
</organism>
<dbReference type="PANTHER" id="PTHR43798">
    <property type="entry name" value="MONOACYLGLYCEROL LIPASE"/>
    <property type="match status" value="1"/>
</dbReference>
<dbReference type="GeneTree" id="ENSGT00530000063960"/>
<dbReference type="Proteomes" id="UP000008672">
    <property type="component" value="Unassembled WGS sequence"/>
</dbReference>
<dbReference type="EMBL" id="AFYH01177254">
    <property type="status" value="NOT_ANNOTATED_CDS"/>
    <property type="molecule type" value="Genomic_DNA"/>
</dbReference>
<dbReference type="InterPro" id="IPR050266">
    <property type="entry name" value="AB_hydrolase_sf"/>
</dbReference>
<sequence length="314" mass="35962">LHGTYVCFCFSGLVNELKIKVPWGHIAAKAWGPPTGRPILCLHGWADSANTFNKLIPLLPKEHYYVVLDLPGHGFSSHRPNGTPYYFASYLGDVRRVVEELEWSKFTIMGHSMGKYILYIFSSAFPHMVDQLILLDTYGFFPHSNEALLNRLQRGFEELIKWENKESSIKVYTPDAALSRLLESNKHLTEESGRILLERGSTEVPGGLIFNRDIRLNLTNPLVFTTDQVFDFQKKIQASVLIIFAKDGGIKEKGWFPEQSMMQRILDGYQTHITQVLQFQLEWVEGNHFVHLNEPQQVAPLISDFLQKKVEPSK</sequence>
<accession>H2ZY18</accession>
<dbReference type="FunCoup" id="H2ZY18">
    <property type="interactions" value="3"/>
</dbReference>
<dbReference type="HOGENOM" id="CLU_020336_8_3_1"/>
<dbReference type="EMBL" id="AFYH01177253">
    <property type="status" value="NOT_ANNOTATED_CDS"/>
    <property type="molecule type" value="Genomic_DNA"/>
</dbReference>
<evidence type="ECO:0000313" key="4">
    <source>
        <dbReference type="Ensembl" id="ENSLACP00000002289.1"/>
    </source>
</evidence>
<dbReference type="ESTHER" id="latch-h2zy18">
    <property type="family name" value="SERHL"/>
</dbReference>
<dbReference type="Ensembl" id="ENSLACT00000002307.1">
    <property type="protein sequence ID" value="ENSLACP00000002289.1"/>
    <property type="gene ID" value="ENSLACG00000002044.1"/>
</dbReference>
<evidence type="ECO:0000256" key="1">
    <source>
        <dbReference type="ARBA" id="ARBA00008645"/>
    </source>
</evidence>